<dbReference type="Pfam" id="PF08239">
    <property type="entry name" value="SH3_3"/>
    <property type="match status" value="1"/>
</dbReference>
<evidence type="ECO:0000256" key="1">
    <source>
        <dbReference type="ARBA" id="ARBA00022801"/>
    </source>
</evidence>
<dbReference type="CDD" id="cd02696">
    <property type="entry name" value="MurNAc-LAA"/>
    <property type="match status" value="1"/>
</dbReference>
<comment type="caution">
    <text evidence="5">The sequence shown here is derived from an EMBL/GenBank/DDBJ whole genome shotgun (WGS) entry which is preliminary data.</text>
</comment>
<organism evidence="5 6">
    <name type="scientific">Paenisporosarcina macmurdoensis</name>
    <dbReference type="NCBI Taxonomy" id="212659"/>
    <lineage>
        <taxon>Bacteria</taxon>
        <taxon>Bacillati</taxon>
        <taxon>Bacillota</taxon>
        <taxon>Bacilli</taxon>
        <taxon>Bacillales</taxon>
        <taxon>Caryophanaceae</taxon>
        <taxon>Paenisporosarcina</taxon>
    </lineage>
</organism>
<dbReference type="Proteomes" id="UP001596170">
    <property type="component" value="Unassembled WGS sequence"/>
</dbReference>
<evidence type="ECO:0000313" key="6">
    <source>
        <dbReference type="Proteomes" id="UP001596170"/>
    </source>
</evidence>
<keyword evidence="1 5" id="KW-0378">Hydrolase</keyword>
<proteinExistence type="predicted"/>
<accession>A0ABW1L1A5</accession>
<name>A0ABW1L1A5_9BACL</name>
<dbReference type="GO" id="GO:0008745">
    <property type="term" value="F:N-acetylmuramoyl-L-alanine amidase activity"/>
    <property type="evidence" value="ECO:0007669"/>
    <property type="project" value="UniProtKB-EC"/>
</dbReference>
<keyword evidence="6" id="KW-1185">Reference proteome</keyword>
<dbReference type="Gene3D" id="2.30.30.40">
    <property type="entry name" value="SH3 Domains"/>
    <property type="match status" value="1"/>
</dbReference>
<dbReference type="InterPro" id="IPR003646">
    <property type="entry name" value="SH3-like_bac-type"/>
</dbReference>
<dbReference type="PROSITE" id="PS51781">
    <property type="entry name" value="SH3B"/>
    <property type="match status" value="1"/>
</dbReference>
<dbReference type="Gene3D" id="3.40.630.40">
    <property type="entry name" value="Zn-dependent exopeptidases"/>
    <property type="match status" value="1"/>
</dbReference>
<evidence type="ECO:0000313" key="5">
    <source>
        <dbReference type="EMBL" id="MFC6037989.1"/>
    </source>
</evidence>
<dbReference type="EMBL" id="JBHSRI010000002">
    <property type="protein sequence ID" value="MFC6037989.1"/>
    <property type="molecule type" value="Genomic_DNA"/>
</dbReference>
<dbReference type="PANTHER" id="PTHR30404">
    <property type="entry name" value="N-ACETYLMURAMOYL-L-ALANINE AMIDASE"/>
    <property type="match status" value="1"/>
</dbReference>
<dbReference type="Pfam" id="PF00395">
    <property type="entry name" value="SLH"/>
    <property type="match status" value="2"/>
</dbReference>
<evidence type="ECO:0000259" key="3">
    <source>
        <dbReference type="PROSITE" id="PS51272"/>
    </source>
</evidence>
<protein>
    <submittedName>
        <fullName evidence="5">N-acetylmuramoyl-L-alanine amidase</fullName>
        <ecNumber evidence="5">3.5.1.28</ecNumber>
    </submittedName>
</protein>
<dbReference type="SUPFAM" id="SSF53187">
    <property type="entry name" value="Zn-dependent exopeptidases"/>
    <property type="match status" value="1"/>
</dbReference>
<dbReference type="PANTHER" id="PTHR30404:SF0">
    <property type="entry name" value="N-ACETYLMURAMOYL-L-ALANINE AMIDASE AMIC"/>
    <property type="match status" value="1"/>
</dbReference>
<dbReference type="InterPro" id="IPR002508">
    <property type="entry name" value="MurNAc-LAA_cat"/>
</dbReference>
<dbReference type="InterPro" id="IPR050695">
    <property type="entry name" value="N-acetylmuramoyl_amidase_3"/>
</dbReference>
<dbReference type="Pfam" id="PF01520">
    <property type="entry name" value="Amidase_3"/>
    <property type="match status" value="1"/>
</dbReference>
<gene>
    <name evidence="5" type="ORF">ACFPYN_00850</name>
</gene>
<evidence type="ECO:0000259" key="4">
    <source>
        <dbReference type="PROSITE" id="PS51781"/>
    </source>
</evidence>
<feature type="domain" description="SLH" evidence="3">
    <location>
        <begin position="85"/>
        <end position="148"/>
    </location>
</feature>
<feature type="domain" description="SH3b" evidence="4">
    <location>
        <begin position="198"/>
        <end position="260"/>
    </location>
</feature>
<dbReference type="PROSITE" id="PS51272">
    <property type="entry name" value="SLH"/>
    <property type="match status" value="2"/>
</dbReference>
<dbReference type="SMART" id="SM00646">
    <property type="entry name" value="Ami_3"/>
    <property type="match status" value="1"/>
</dbReference>
<keyword evidence="2" id="KW-0961">Cell wall biogenesis/degradation</keyword>
<dbReference type="InterPro" id="IPR001119">
    <property type="entry name" value="SLH_dom"/>
</dbReference>
<feature type="domain" description="SLH" evidence="3">
    <location>
        <begin position="25"/>
        <end position="84"/>
    </location>
</feature>
<reference evidence="6" key="1">
    <citation type="journal article" date="2019" name="Int. J. Syst. Evol. Microbiol.">
        <title>The Global Catalogue of Microorganisms (GCM) 10K type strain sequencing project: providing services to taxonomists for standard genome sequencing and annotation.</title>
        <authorList>
            <consortium name="The Broad Institute Genomics Platform"/>
            <consortium name="The Broad Institute Genome Sequencing Center for Infectious Disease"/>
            <person name="Wu L."/>
            <person name="Ma J."/>
        </authorList>
    </citation>
    <scope>NUCLEOTIDE SEQUENCE [LARGE SCALE GENOMIC DNA]</scope>
    <source>
        <strain evidence="6">CCUG 54527</strain>
    </source>
</reference>
<dbReference type="SMART" id="SM00287">
    <property type="entry name" value="SH3b"/>
    <property type="match status" value="1"/>
</dbReference>
<dbReference type="RefSeq" id="WP_377731987.1">
    <property type="nucleotide sequence ID" value="NZ_JBHSRI010000002.1"/>
</dbReference>
<evidence type="ECO:0000256" key="2">
    <source>
        <dbReference type="ARBA" id="ARBA00023316"/>
    </source>
</evidence>
<dbReference type="EC" id="3.5.1.28" evidence="5"/>
<sequence length="484" mass="53505">MKKWISLVALILVVSIFVPLKPASANTSFSDVGTTHRAQAEIYYLVQGGIVGGVSSTQFVPDKHVTRGEAAAMIGRALGLNGERLETKFSDVSSSNFASGYIKQMVEKGIISGYPDGTFKPYTTLTRGQMAVLMNRAFNYGANTVSVASSTLMDKGIAQGMSDGTFGQELTIKRGDFAVFLARGVNTKFRTVQTETFEQTMYVNTNDLYFRVGPNTSYPWMLKLQKGQEVKYSYAVGEWSVIKVDDLVGFVHNSYIQLQKPSTTIPTPPTGGTLSDLTVIIDPGHGGTDPGGSGNGFVEKNVVLNVANHMNSYFAKTSIKSYMTRTSDTYITLPFRTEFAARYKGDAFVSLHTNALNGTANGQESFYYAQTASTNPYVKESRALAIYSQNRMQETWNLTNRGVNPFGYGNFHVLRENTMPATLVEMGFIDSPKDITYIKSETERQKMGKALFLATLDYFYHYKGRQDVLPLYKQFGATPSKRLH</sequence>